<keyword evidence="3" id="KW-0057">Aromatic amino acid biosynthesis</keyword>
<proteinExistence type="predicted"/>
<reference evidence="5 6" key="1">
    <citation type="submission" date="2021-01" db="EMBL/GenBank/DDBJ databases">
        <title>Genome seq and assembly of Devosia sp. LEGU1.</title>
        <authorList>
            <person name="Chhetri G."/>
        </authorList>
    </citation>
    <scope>NUCLEOTIDE SEQUENCE [LARGE SCALE GENOMIC DNA]</scope>
    <source>
        <strain evidence="5 6">LEGU1</strain>
    </source>
</reference>
<gene>
    <name evidence="5" type="ORF">JI748_11885</name>
</gene>
<evidence type="ECO:0000313" key="5">
    <source>
        <dbReference type="EMBL" id="QQR38475.1"/>
    </source>
</evidence>
<organism evidence="5 6">
    <name type="scientific">Devosia rhizoryzae</name>
    <dbReference type="NCBI Taxonomy" id="2774137"/>
    <lineage>
        <taxon>Bacteria</taxon>
        <taxon>Pseudomonadati</taxon>
        <taxon>Pseudomonadota</taxon>
        <taxon>Alphaproteobacteria</taxon>
        <taxon>Hyphomicrobiales</taxon>
        <taxon>Devosiaceae</taxon>
        <taxon>Devosia</taxon>
    </lineage>
</organism>
<dbReference type="SUPFAM" id="SSF51735">
    <property type="entry name" value="NAD(P)-binding Rossmann-fold domains"/>
    <property type="match status" value="1"/>
</dbReference>
<accession>A0ABX7C2L9</accession>
<evidence type="ECO:0000256" key="1">
    <source>
        <dbReference type="ARBA" id="ARBA00004871"/>
    </source>
</evidence>
<feature type="domain" description="Shikimate dehydrogenase substrate binding N-terminal" evidence="4">
    <location>
        <begin position="15"/>
        <end position="97"/>
    </location>
</feature>
<dbReference type="InterPro" id="IPR036291">
    <property type="entry name" value="NAD(P)-bd_dom_sf"/>
</dbReference>
<comment type="pathway">
    <text evidence="1">Metabolic intermediate biosynthesis; chorismate biosynthesis; chorismate from D-erythrose 4-phosphate and phosphoenolpyruvate: step 4/7.</text>
</comment>
<keyword evidence="6" id="KW-1185">Reference proteome</keyword>
<evidence type="ECO:0000259" key="4">
    <source>
        <dbReference type="Pfam" id="PF08501"/>
    </source>
</evidence>
<dbReference type="Gene3D" id="3.40.50.10860">
    <property type="entry name" value="Leucine Dehydrogenase, chain A, domain 1"/>
    <property type="match status" value="1"/>
</dbReference>
<protein>
    <submittedName>
        <fullName evidence="5">Shikimate dehydrogenase</fullName>
    </submittedName>
</protein>
<sequence length="268" mass="27335">MSSNVSGTTTVIPMVGHPVQQVHMPGVINDRFRDKRIDAVMVPMDILPEALPHFAGLLRSAGNIPGAVITLPHKVAMAGLADRLTPRAHLLGAANVVSRQDDGTLLADMLDGSGMIGALSADNVPINGQQCWVIGAGAAGSAIALALAEAGAAEVWISDLDAAKASAIAARFATAGHNIIAGEPGGLEVISLVVNATTAGMGGVGSALPSQSLAVLPARCCIADVVTKPNDTPLLRAARDRGLRTISGDAMAEAQTNDVARFMGYQID</sequence>
<evidence type="ECO:0000256" key="2">
    <source>
        <dbReference type="ARBA" id="ARBA00023002"/>
    </source>
</evidence>
<dbReference type="EMBL" id="CP068046">
    <property type="protein sequence ID" value="QQR38475.1"/>
    <property type="molecule type" value="Genomic_DNA"/>
</dbReference>
<dbReference type="Pfam" id="PF08501">
    <property type="entry name" value="Shikimate_dh_N"/>
    <property type="match status" value="1"/>
</dbReference>
<evidence type="ECO:0000256" key="3">
    <source>
        <dbReference type="ARBA" id="ARBA00023141"/>
    </source>
</evidence>
<dbReference type="PANTHER" id="PTHR21089:SF1">
    <property type="entry name" value="BIFUNCTIONAL 3-DEHYDROQUINATE DEHYDRATASE_SHIKIMATE DEHYDROGENASE, CHLOROPLASTIC"/>
    <property type="match status" value="1"/>
</dbReference>
<evidence type="ECO:0000313" key="6">
    <source>
        <dbReference type="Proteomes" id="UP000595857"/>
    </source>
</evidence>
<dbReference type="Proteomes" id="UP000595857">
    <property type="component" value="Chromosome"/>
</dbReference>
<keyword evidence="2" id="KW-0560">Oxidoreductase</keyword>
<dbReference type="SUPFAM" id="SSF53223">
    <property type="entry name" value="Aminoacid dehydrogenase-like, N-terminal domain"/>
    <property type="match status" value="1"/>
</dbReference>
<dbReference type="InterPro" id="IPR013708">
    <property type="entry name" value="Shikimate_DH-bd_N"/>
</dbReference>
<dbReference type="RefSeq" id="WP_201630893.1">
    <property type="nucleotide sequence ID" value="NZ_CP068046.1"/>
</dbReference>
<name>A0ABX7C2L9_9HYPH</name>
<dbReference type="Gene3D" id="3.40.50.720">
    <property type="entry name" value="NAD(P)-binding Rossmann-like Domain"/>
    <property type="match status" value="1"/>
</dbReference>
<keyword evidence="3" id="KW-0028">Amino-acid biosynthesis</keyword>
<dbReference type="InterPro" id="IPR022893">
    <property type="entry name" value="Shikimate_DH_fam"/>
</dbReference>
<dbReference type="InterPro" id="IPR046346">
    <property type="entry name" value="Aminoacid_DH-like_N_sf"/>
</dbReference>
<dbReference type="PANTHER" id="PTHR21089">
    <property type="entry name" value="SHIKIMATE DEHYDROGENASE"/>
    <property type="match status" value="1"/>
</dbReference>